<dbReference type="Gene3D" id="3.40.50.11550">
    <property type="match status" value="1"/>
</dbReference>
<proteinExistence type="predicted"/>
<dbReference type="EMBL" id="JAJKBJ010000013">
    <property type="protein sequence ID" value="MCL9684737.1"/>
    <property type="molecule type" value="Genomic_DNA"/>
</dbReference>
<evidence type="ECO:0000313" key="2">
    <source>
        <dbReference type="Proteomes" id="UP001139721"/>
    </source>
</evidence>
<dbReference type="SUPFAM" id="SSF159501">
    <property type="entry name" value="EreA/ChaN-like"/>
    <property type="match status" value="1"/>
</dbReference>
<sequence length="470" mass="53701">MSASQEGLFGSSKQSNKLPSYTCTYNFYDDAHYFTYTECKEKIIAKMTSWNIPQDMIVFDDEKETIRFKVFSEQEIAYIFEIGYLVRTKETQRALAMDVKISLNVDYRSYLENKVKQLISGSKDFSKQYNFDESEKESQVIELGTSNTLASMYHLMPEEVAHVVIGENHKSPRGKLAIMSPDSIALLKQKKGIVLLEHLCSESMQTELDKSGEHQSLSPILEIYLRKLDKAHGIVNEDQGFYMLVKTLVENGIPVYAIDTQALYKETMDAHSNVVTEKRQMVNIEWKLKADEIRDKHPESLLVSLVGEGHTTFYINSVKPYSFPVCSYDQMVGGALWSIDNARHNTWACVQPEQLKFSLLPLRTEEEIKTMEALDALIKEHGQDINLITITGPSADGKITIHSQETQKQKYALRDDFFKKILHFDSPGNGVIENVSGRYIFHVKLVDLVNNEQIQLKCAELDSQQQNTFP</sequence>
<dbReference type="Proteomes" id="UP001139721">
    <property type="component" value="Unassembled WGS sequence"/>
</dbReference>
<accession>A0A9X2D1U5</accession>
<keyword evidence="2" id="KW-1185">Reference proteome</keyword>
<organism evidence="1 2">
    <name type="scientific">Legionella maioricensis</name>
    <dbReference type="NCBI Taxonomy" id="2896528"/>
    <lineage>
        <taxon>Bacteria</taxon>
        <taxon>Pseudomonadati</taxon>
        <taxon>Pseudomonadota</taxon>
        <taxon>Gammaproteobacteria</taxon>
        <taxon>Legionellales</taxon>
        <taxon>Legionellaceae</taxon>
        <taxon>Legionella</taxon>
    </lineage>
</organism>
<protein>
    <submittedName>
        <fullName evidence="1">Uncharacterized protein</fullName>
    </submittedName>
</protein>
<gene>
    <name evidence="1" type="ORF">LOX96_11585</name>
</gene>
<evidence type="ECO:0000313" key="1">
    <source>
        <dbReference type="EMBL" id="MCL9684737.1"/>
    </source>
</evidence>
<name>A0A9X2D1U5_9GAMM</name>
<dbReference type="RefSeq" id="WP_250421953.1">
    <property type="nucleotide sequence ID" value="NZ_JAJKBJ010000013.1"/>
</dbReference>
<reference evidence="1" key="1">
    <citation type="submission" date="2021-11" db="EMBL/GenBank/DDBJ databases">
        <title>Legionella maioricencis sp. nov., a new species isolated from hot water samples in Mallorca.</title>
        <authorList>
            <person name="Crespi S."/>
            <person name="Drasar V."/>
            <person name="Salva-Serra F."/>
            <person name="Jaen-Luchoro D."/>
            <person name="Pineiro-Iglesias B."/>
            <person name="Aliaga F."/>
            <person name="Fernandez-Juarez V."/>
            <person name="Coll G."/>
            <person name="Moore E.R.B."/>
            <person name="Bennasar-Figueras A."/>
        </authorList>
    </citation>
    <scope>NUCLEOTIDE SEQUENCE</scope>
    <source>
        <strain evidence="1">HCPI-6</strain>
    </source>
</reference>
<dbReference type="AlphaFoldDB" id="A0A9X2D1U5"/>
<comment type="caution">
    <text evidence="1">The sequence shown here is derived from an EMBL/GenBank/DDBJ whole genome shotgun (WGS) entry which is preliminary data.</text>
</comment>